<feature type="region of interest" description="Disordered" evidence="2">
    <location>
        <begin position="1"/>
        <end position="229"/>
    </location>
</feature>
<dbReference type="SUPFAM" id="SSF58038">
    <property type="entry name" value="SNARE fusion complex"/>
    <property type="match status" value="2"/>
</dbReference>
<dbReference type="InParanoid" id="A0A165PNH1"/>
<dbReference type="InterPro" id="IPR000727">
    <property type="entry name" value="T_SNARE_dom"/>
</dbReference>
<feature type="compositionally biased region" description="Basic and acidic residues" evidence="2">
    <location>
        <begin position="307"/>
        <end position="331"/>
    </location>
</feature>
<dbReference type="STRING" id="1314781.A0A165PNH1"/>
<feature type="compositionally biased region" description="Polar residues" evidence="2">
    <location>
        <begin position="372"/>
        <end position="381"/>
    </location>
</feature>
<dbReference type="OrthoDB" id="18679at2759"/>
<reference evidence="4 5" key="1">
    <citation type="journal article" date="2016" name="Mol. Biol. Evol.">
        <title>Comparative Genomics of Early-Diverging Mushroom-Forming Fungi Provides Insights into the Origins of Lignocellulose Decay Capabilities.</title>
        <authorList>
            <person name="Nagy L.G."/>
            <person name="Riley R."/>
            <person name="Tritt A."/>
            <person name="Adam C."/>
            <person name="Daum C."/>
            <person name="Floudas D."/>
            <person name="Sun H."/>
            <person name="Yadav J.S."/>
            <person name="Pangilinan J."/>
            <person name="Larsson K.H."/>
            <person name="Matsuura K."/>
            <person name="Barry K."/>
            <person name="Labutti K."/>
            <person name="Kuo R."/>
            <person name="Ohm R.A."/>
            <person name="Bhattacharya S.S."/>
            <person name="Shirouzu T."/>
            <person name="Yoshinaga Y."/>
            <person name="Martin F.M."/>
            <person name="Grigoriev I.V."/>
            <person name="Hibbett D.S."/>
        </authorList>
    </citation>
    <scope>NUCLEOTIDE SEQUENCE [LARGE SCALE GENOMIC DNA]</scope>
    <source>
        <strain evidence="4 5">HHB12029</strain>
    </source>
</reference>
<evidence type="ECO:0000256" key="1">
    <source>
        <dbReference type="ARBA" id="ARBA00009480"/>
    </source>
</evidence>
<comment type="similarity">
    <text evidence="1">Belongs to the SNAP-25 family.</text>
</comment>
<feature type="region of interest" description="Disordered" evidence="2">
    <location>
        <begin position="307"/>
        <end position="406"/>
    </location>
</feature>
<dbReference type="GO" id="GO:0005886">
    <property type="term" value="C:plasma membrane"/>
    <property type="evidence" value="ECO:0007669"/>
    <property type="project" value="TreeGrafter"/>
</dbReference>
<dbReference type="PANTHER" id="PTHR19305:SF9">
    <property type="entry name" value="SYNAPTOSOMAL-ASSOCIATED PROTEIN 29"/>
    <property type="match status" value="1"/>
</dbReference>
<evidence type="ECO:0000259" key="3">
    <source>
        <dbReference type="PROSITE" id="PS50192"/>
    </source>
</evidence>
<accession>A0A165PNH1</accession>
<dbReference type="SMART" id="SM00397">
    <property type="entry name" value="t_SNARE"/>
    <property type="match status" value="2"/>
</dbReference>
<feature type="domain" description="T-SNARE coiled-coil homology" evidence="3">
    <location>
        <begin position="397"/>
        <end position="459"/>
    </location>
</feature>
<dbReference type="GO" id="GO:0031201">
    <property type="term" value="C:SNARE complex"/>
    <property type="evidence" value="ECO:0007669"/>
    <property type="project" value="TreeGrafter"/>
</dbReference>
<dbReference type="CDD" id="cd15886">
    <property type="entry name" value="SNARE_SEC9N"/>
    <property type="match status" value="1"/>
</dbReference>
<dbReference type="GO" id="GO:0019905">
    <property type="term" value="F:syntaxin binding"/>
    <property type="evidence" value="ECO:0007669"/>
    <property type="project" value="TreeGrafter"/>
</dbReference>
<dbReference type="CDD" id="cd15857">
    <property type="entry name" value="SNARE_SEC9C"/>
    <property type="match status" value="1"/>
</dbReference>
<dbReference type="PANTHER" id="PTHR19305">
    <property type="entry name" value="SYNAPTOSOMAL ASSOCIATED PROTEIN"/>
    <property type="match status" value="1"/>
</dbReference>
<gene>
    <name evidence="4" type="ORF">EXIGLDRAFT_759923</name>
</gene>
<name>A0A165PNH1_EXIGL</name>
<organism evidence="4 5">
    <name type="scientific">Exidia glandulosa HHB12029</name>
    <dbReference type="NCBI Taxonomy" id="1314781"/>
    <lineage>
        <taxon>Eukaryota</taxon>
        <taxon>Fungi</taxon>
        <taxon>Dikarya</taxon>
        <taxon>Basidiomycota</taxon>
        <taxon>Agaricomycotina</taxon>
        <taxon>Agaricomycetes</taxon>
        <taxon>Auriculariales</taxon>
        <taxon>Exidiaceae</taxon>
        <taxon>Exidia</taxon>
    </lineage>
</organism>
<keyword evidence="5" id="KW-1185">Reference proteome</keyword>
<evidence type="ECO:0000313" key="4">
    <source>
        <dbReference type="EMBL" id="KZW02425.1"/>
    </source>
</evidence>
<feature type="compositionally biased region" description="Acidic residues" evidence="2">
    <location>
        <begin position="394"/>
        <end position="406"/>
    </location>
</feature>
<dbReference type="Gene3D" id="1.20.5.110">
    <property type="match status" value="2"/>
</dbReference>
<dbReference type="PROSITE" id="PS50192">
    <property type="entry name" value="T_SNARE"/>
    <property type="match status" value="1"/>
</dbReference>
<dbReference type="AlphaFoldDB" id="A0A165PNH1"/>
<protein>
    <recommendedName>
        <fullName evidence="3">t-SNARE coiled-coil homology domain-containing protein</fullName>
    </recommendedName>
</protein>
<dbReference type="GO" id="GO:0006906">
    <property type="term" value="P:vesicle fusion"/>
    <property type="evidence" value="ECO:0007669"/>
    <property type="project" value="TreeGrafter"/>
</dbReference>
<dbReference type="GO" id="GO:0005484">
    <property type="term" value="F:SNAP receptor activity"/>
    <property type="evidence" value="ECO:0007669"/>
    <property type="project" value="TreeGrafter"/>
</dbReference>
<dbReference type="Proteomes" id="UP000077266">
    <property type="component" value="Unassembled WGS sequence"/>
</dbReference>
<evidence type="ECO:0000256" key="2">
    <source>
        <dbReference type="SAM" id="MobiDB-lite"/>
    </source>
</evidence>
<feature type="compositionally biased region" description="Polar residues" evidence="2">
    <location>
        <begin position="218"/>
        <end position="229"/>
    </location>
</feature>
<proteinExistence type="inferred from homology"/>
<evidence type="ECO:0000313" key="5">
    <source>
        <dbReference type="Proteomes" id="UP000077266"/>
    </source>
</evidence>
<feature type="compositionally biased region" description="Low complexity" evidence="2">
    <location>
        <begin position="77"/>
        <end position="87"/>
    </location>
</feature>
<feature type="compositionally biased region" description="Gly residues" evidence="2">
    <location>
        <begin position="37"/>
        <end position="53"/>
    </location>
</feature>
<dbReference type="FunCoup" id="A0A165PNH1">
    <property type="interactions" value="38"/>
</dbReference>
<feature type="compositionally biased region" description="Basic and acidic residues" evidence="2">
    <location>
        <begin position="180"/>
        <end position="190"/>
    </location>
</feature>
<dbReference type="EMBL" id="KV425888">
    <property type="protein sequence ID" value="KZW02425.1"/>
    <property type="molecule type" value="Genomic_DNA"/>
</dbReference>
<dbReference type="GO" id="GO:0006887">
    <property type="term" value="P:exocytosis"/>
    <property type="evidence" value="ECO:0007669"/>
    <property type="project" value="TreeGrafter"/>
</dbReference>
<feature type="compositionally biased region" description="Basic and acidic residues" evidence="2">
    <location>
        <begin position="157"/>
        <end position="169"/>
    </location>
</feature>
<sequence>MSFFRRKESPAIPPPNDPQQGNRLQRAPPQDRYGSPAPGGYGQPQAGYGGGQDRYGSPAPDRYGAAPDRYGAAPDRYGAAPDRYGAPAPAPAPGRYGGQQQPDRYGASPAPAQDRYGGQQLQQSGGYGQQQPDRYARASPAPNTSRLRQGPTAGDPYSHRPDANVDADRAALFAGYNPEGPRRLQRDDQRQAPTEADWDRRRAEGADEEEDVEAIKQSIRTTKQESLASTRNALRIAREAEETAANTLLKLGDQSEKLGDAERHIDVAKYNSMKAEDKVDELKQLNKSIFRPVIVFNKDKKRAAQEAKMLARHEEERDERERNAYEVRESQNRIGNAYSAGRQNSYGSAGGSGDQYGEEGVGAPQRGGYGSYRTQEQQNVRKAQRSRYQFEATGSDDEIEDELDDNLDGIGDAVGRMKSLALAMGQEVDRQNDRLTKFEKKTDDVDVAVVRNTNRLKKY</sequence>